<evidence type="ECO:0000313" key="3">
    <source>
        <dbReference type="EMBL" id="KEZ40563.1"/>
    </source>
</evidence>
<evidence type="ECO:0000259" key="2">
    <source>
        <dbReference type="Pfam" id="PF14661"/>
    </source>
</evidence>
<organism evidence="3 4">
    <name type="scientific">Pseudallescheria apiosperma</name>
    <name type="common">Scedosporium apiospermum</name>
    <dbReference type="NCBI Taxonomy" id="563466"/>
    <lineage>
        <taxon>Eukaryota</taxon>
        <taxon>Fungi</taxon>
        <taxon>Dikarya</taxon>
        <taxon>Ascomycota</taxon>
        <taxon>Pezizomycotina</taxon>
        <taxon>Sordariomycetes</taxon>
        <taxon>Hypocreomycetidae</taxon>
        <taxon>Microascales</taxon>
        <taxon>Microascaceae</taxon>
        <taxon>Scedosporium</taxon>
    </lineage>
</organism>
<feature type="region of interest" description="Disordered" evidence="1">
    <location>
        <begin position="777"/>
        <end position="799"/>
    </location>
</feature>
<dbReference type="GeneID" id="27727547"/>
<dbReference type="AlphaFoldDB" id="A0A084FZQ1"/>
<feature type="compositionally biased region" description="Polar residues" evidence="1">
    <location>
        <begin position="634"/>
        <end position="644"/>
    </location>
</feature>
<protein>
    <recommendedName>
        <fullName evidence="2">HAUS augmin-like complex subunit 6 N-terminal domain-containing protein</fullName>
    </recommendedName>
</protein>
<feature type="compositionally biased region" description="Acidic residues" evidence="1">
    <location>
        <begin position="477"/>
        <end position="490"/>
    </location>
</feature>
<dbReference type="Proteomes" id="UP000028545">
    <property type="component" value="Unassembled WGS sequence"/>
</dbReference>
<feature type="compositionally biased region" description="Pro residues" evidence="1">
    <location>
        <begin position="562"/>
        <end position="579"/>
    </location>
</feature>
<feature type="region of interest" description="Disordered" evidence="1">
    <location>
        <begin position="717"/>
        <end position="756"/>
    </location>
</feature>
<sequence>MASATSSSALGRGRTGRIPANPAKNGHGHPQATRTLVIPSGSSALAPGTSGPGMKALISPALGNVTPISNIDLFLANLRILDLDLLPDWPDISAHTFASSTASQGQKRRVQAVEWALYHLFFLWDRDEAHNKLEPFFPAEDQVQSLNLRAALLRCLEQVKKNGFLGRDTVIRKTMLDECKGDRLAEVLSSFSFAVVRKVVSDRSEKTGEHPALAQSLALENRGYAGERTELTILKFAHQVSLSRALQRKNDARAVYADFSELLDVKERGLARKKELVKSIDAQEGTQEVSEAKKAEVIRLVRNNWTGNEQWMETLLYGDENSRRDGLLGAPFDKVWRRIQAGRLSELDDRGTGLLEQLESRVRFHRERLQKWQGFRDTLLGDAAGKEVPVHDTSSASKKGLGLQLNAHQDLHLGSRSLQEGDKPNEGPPLSPEYAQLIRSLKEDLTAPGKPARKPLSELIPKPAILPSDRLSVVENSESEAISELEEAEAEVSKPVEPPPPAIRRLPQRKPSHLARPSRKLVEEELPRRETQTKEFEPRRPRRELRIPKAYPVAPERENAVSPPPSPTRCPDPVPPPLTRSPAKELISRETTRPRCPDLEPPTREPIIKLSKDEEEREPPKSPTQQEADDILASMNNSSPSPTKQPRPRHTLSLAERTRLSMARMSHSSRLFDEEEDGEATLSLQRPRPKPTPEPISEDGAEEYEDLVARTRKSMAGFEAARQKAQLERRRSQRKSRAPARREGSYFPKVEEHGQEDTSILAEELMQGEQNYEDVFMSRPKIKASPIPSPTKEWSDEDE</sequence>
<proteinExistence type="predicted"/>
<dbReference type="OMA" id="RVHCVEW"/>
<name>A0A084FZQ1_PSEDA</name>
<feature type="region of interest" description="Disordered" evidence="1">
    <location>
        <begin position="472"/>
        <end position="702"/>
    </location>
</feature>
<gene>
    <name evidence="3" type="ORF">SAPIO_CDS8475</name>
</gene>
<evidence type="ECO:0000313" key="4">
    <source>
        <dbReference type="Proteomes" id="UP000028545"/>
    </source>
</evidence>
<evidence type="ECO:0000256" key="1">
    <source>
        <dbReference type="SAM" id="MobiDB-lite"/>
    </source>
</evidence>
<feature type="compositionally biased region" description="Basic and acidic residues" evidence="1">
    <location>
        <begin position="740"/>
        <end position="756"/>
    </location>
</feature>
<dbReference type="InterPro" id="IPR028163">
    <property type="entry name" value="HAUS_6_N"/>
</dbReference>
<dbReference type="VEuPathDB" id="FungiDB:SAPIO_CDS8475"/>
<reference evidence="3 4" key="1">
    <citation type="journal article" date="2014" name="Genome Announc.">
        <title>Draft genome sequence of the pathogenic fungus Scedosporium apiospermum.</title>
        <authorList>
            <person name="Vandeputte P."/>
            <person name="Ghamrawi S."/>
            <person name="Rechenmann M."/>
            <person name="Iltis A."/>
            <person name="Giraud S."/>
            <person name="Fleury M."/>
            <person name="Thornton C."/>
            <person name="Delhaes L."/>
            <person name="Meyer W."/>
            <person name="Papon N."/>
            <person name="Bouchara J.P."/>
        </authorList>
    </citation>
    <scope>NUCLEOTIDE SEQUENCE [LARGE SCALE GENOMIC DNA]</scope>
    <source>
        <strain evidence="3 4">IHEM 14462</strain>
    </source>
</reference>
<dbReference type="KEGG" id="sapo:SAPIO_CDS8475"/>
<accession>A0A084FZQ1</accession>
<feature type="compositionally biased region" description="Basic and acidic residues" evidence="1">
    <location>
        <begin position="582"/>
        <end position="620"/>
    </location>
</feature>
<feature type="compositionally biased region" description="Basic and acidic residues" evidence="1">
    <location>
        <begin position="721"/>
        <end position="730"/>
    </location>
</feature>
<comment type="caution">
    <text evidence="3">The sequence shown here is derived from an EMBL/GenBank/DDBJ whole genome shotgun (WGS) entry which is preliminary data.</text>
</comment>
<feature type="compositionally biased region" description="Basic and acidic residues" evidence="1">
    <location>
        <begin position="520"/>
        <end position="547"/>
    </location>
</feature>
<dbReference type="RefSeq" id="XP_016640362.1">
    <property type="nucleotide sequence ID" value="XM_016790099.1"/>
</dbReference>
<feature type="domain" description="HAUS augmin-like complex subunit 6 N-terminal" evidence="2">
    <location>
        <begin position="74"/>
        <end position="306"/>
    </location>
</feature>
<dbReference type="Pfam" id="PF14661">
    <property type="entry name" value="HAUS6_N"/>
    <property type="match status" value="1"/>
</dbReference>
<feature type="compositionally biased region" description="Basic residues" evidence="1">
    <location>
        <begin position="506"/>
        <end position="519"/>
    </location>
</feature>
<dbReference type="OrthoDB" id="5575722at2759"/>
<dbReference type="HOGENOM" id="CLU_013984_0_0_1"/>
<feature type="region of interest" description="Disordered" evidence="1">
    <location>
        <begin position="1"/>
        <end position="34"/>
    </location>
</feature>
<dbReference type="EMBL" id="JOWA01000121">
    <property type="protein sequence ID" value="KEZ40563.1"/>
    <property type="molecule type" value="Genomic_DNA"/>
</dbReference>
<keyword evidence="4" id="KW-1185">Reference proteome</keyword>